<keyword evidence="2" id="KW-1185">Reference proteome</keyword>
<dbReference type="AlphaFoldDB" id="A0A1I3M9A0"/>
<evidence type="ECO:0000313" key="2">
    <source>
        <dbReference type="Proteomes" id="UP000242560"/>
    </source>
</evidence>
<sequence>MKLWSIITLTVFLNFMALPTIATFFNWDLPATNMIISEEETQHSPLVINEKTIPETLSVRDFLQFFERDFSANSFICADDSVHLSPFLTIFSPPPEV</sequence>
<evidence type="ECO:0000313" key="1">
    <source>
        <dbReference type="EMBL" id="SFI93492.1"/>
    </source>
</evidence>
<organism evidence="1 2">
    <name type="scientific">Kaistella treverensis</name>
    <dbReference type="NCBI Taxonomy" id="631455"/>
    <lineage>
        <taxon>Bacteria</taxon>
        <taxon>Pseudomonadati</taxon>
        <taxon>Bacteroidota</taxon>
        <taxon>Flavobacteriia</taxon>
        <taxon>Flavobacteriales</taxon>
        <taxon>Weeksellaceae</taxon>
        <taxon>Chryseobacterium group</taxon>
        <taxon>Kaistella</taxon>
    </lineage>
</organism>
<gene>
    <name evidence="1" type="ORF">SAMN05421638_1604</name>
</gene>
<name>A0A1I3M9A0_9FLAO</name>
<dbReference type="EMBL" id="FORQ01000002">
    <property type="protein sequence ID" value="SFI93492.1"/>
    <property type="molecule type" value="Genomic_DNA"/>
</dbReference>
<reference evidence="2" key="1">
    <citation type="submission" date="2016-10" db="EMBL/GenBank/DDBJ databases">
        <authorList>
            <person name="Varghese N."/>
            <person name="Submissions S."/>
        </authorList>
    </citation>
    <scope>NUCLEOTIDE SEQUENCE [LARGE SCALE GENOMIC DNA]</scope>
    <source>
        <strain evidence="2">DSM 22251</strain>
    </source>
</reference>
<protein>
    <submittedName>
        <fullName evidence="1">Uncharacterized protein</fullName>
    </submittedName>
</protein>
<dbReference type="Proteomes" id="UP000242560">
    <property type="component" value="Unassembled WGS sequence"/>
</dbReference>
<proteinExistence type="predicted"/>
<accession>A0A1I3M9A0</accession>